<keyword evidence="5 6" id="KW-0472">Membrane</keyword>
<dbReference type="Proteomes" id="UP000426246">
    <property type="component" value="Chromosome"/>
</dbReference>
<evidence type="ECO:0000256" key="2">
    <source>
        <dbReference type="ARBA" id="ARBA00022475"/>
    </source>
</evidence>
<accession>A0A6B8RUY4</accession>
<dbReference type="EC" id="2.3.2.3" evidence="6"/>
<feature type="transmembrane region" description="Helical" evidence="6">
    <location>
        <begin position="12"/>
        <end position="32"/>
    </location>
</feature>
<keyword evidence="6" id="KW-0808">Transferase</keyword>
<dbReference type="EMBL" id="CP034235">
    <property type="protein sequence ID" value="QGQ99564.1"/>
    <property type="molecule type" value="Genomic_DNA"/>
</dbReference>
<keyword evidence="3 6" id="KW-0812">Transmembrane</keyword>
<comment type="subcellular location">
    <subcellularLocation>
        <location evidence="1 6">Cell membrane</location>
        <topology evidence="1 6">Multi-pass membrane protein</topology>
    </subcellularLocation>
</comment>
<name>A0A6B8RUY4_9BACL</name>
<comment type="catalytic activity">
    <reaction evidence="6">
        <text>L-lysyl-tRNA(Lys) + a 1,2-diacyl-sn-glycero-3-phospho-(1'-sn-glycerol) = a 1,2-diacyl-sn-glycero-3-phospho-1'-(3'-O-L-lysyl)-sn-glycerol + tRNA(Lys)</text>
        <dbReference type="Rhea" id="RHEA:10668"/>
        <dbReference type="Rhea" id="RHEA-COMP:9696"/>
        <dbReference type="Rhea" id="RHEA-COMP:9697"/>
        <dbReference type="ChEBI" id="CHEBI:64716"/>
        <dbReference type="ChEBI" id="CHEBI:75792"/>
        <dbReference type="ChEBI" id="CHEBI:78442"/>
        <dbReference type="ChEBI" id="CHEBI:78529"/>
        <dbReference type="EC" id="2.3.2.3"/>
    </reaction>
</comment>
<keyword evidence="6" id="KW-0046">Antibiotic resistance</keyword>
<evidence type="ECO:0000256" key="6">
    <source>
        <dbReference type="RuleBase" id="RU363042"/>
    </source>
</evidence>
<feature type="transmembrane region" description="Helical" evidence="6">
    <location>
        <begin position="148"/>
        <end position="165"/>
    </location>
</feature>
<keyword evidence="2" id="KW-1003">Cell membrane</keyword>
<evidence type="ECO:0000256" key="1">
    <source>
        <dbReference type="ARBA" id="ARBA00004651"/>
    </source>
</evidence>
<sequence>MLTLKRSLPYGLRIVLVGSILYFIVTGIPLNAAQIGDYLLHTGAYFYASLLLFSFFLVLQASIWVIILNDSGRQLGLVKGLMIYINTQFAKYIPGGFWNYAGRVVLTSREGVGLSIQMTTIFYENILIVLAASIYSLVLLVYLGVLQLYVFLLFLAALGVAYLFYTKVTNSLQLSVRWVLQKLHWKKFSGPGSLLTRNHFYQYLLYFLSSHLVMGLAFWLLIRSFHLYNIGIFYAAGTFASAWLLGLLSPLPGGIGIREGFLVYFLSFQMDPEIALQISVIARIWNVLSEVLFFMGMNAIHYVTQRMRLS</sequence>
<keyword evidence="8" id="KW-1185">Reference proteome</keyword>
<reference evidence="8" key="1">
    <citation type="submission" date="2018-11" db="EMBL/GenBank/DDBJ databases">
        <title>Complete genome sequence of Paenibacillus sp. ML311-T8.</title>
        <authorList>
            <person name="Nam Y.-D."/>
            <person name="Kang J."/>
            <person name="Chung W.-H."/>
            <person name="Park Y.S."/>
        </authorList>
    </citation>
    <scope>NUCLEOTIDE SEQUENCE [LARGE SCALE GENOMIC DNA]</scope>
    <source>
        <strain evidence="8">ML311-T8</strain>
    </source>
</reference>
<feature type="transmembrane region" description="Helical" evidence="6">
    <location>
        <begin position="44"/>
        <end position="67"/>
    </location>
</feature>
<dbReference type="GO" id="GO:0005886">
    <property type="term" value="C:plasma membrane"/>
    <property type="evidence" value="ECO:0007669"/>
    <property type="project" value="UniProtKB-SubCell"/>
</dbReference>
<dbReference type="InterPro" id="IPR022791">
    <property type="entry name" value="L-PG_synthase/AglD"/>
</dbReference>
<dbReference type="GO" id="GO:0046677">
    <property type="term" value="P:response to antibiotic"/>
    <property type="evidence" value="ECO:0007669"/>
    <property type="project" value="UniProtKB-KW"/>
</dbReference>
<feature type="transmembrane region" description="Helical" evidence="6">
    <location>
        <begin position="228"/>
        <end position="249"/>
    </location>
</feature>
<dbReference type="OrthoDB" id="2542372at2"/>
<comment type="function">
    <text evidence="6">Catalyzes the transfer of a lysyl group from L-lysyl-tRNA(Lys) to membrane-bound phosphatidylglycerol (PG), which produces lysylphosphatidylglycerol (LPG), a major component of the bacterial membrane with a positive net charge. LPG synthesis contributes to bacterial virulence as it is involved in the resistance mechanism against cationic antimicrobial peptides (CAMP) produces by the host's immune system (defensins, cathelicidins) and by the competing microorganisms.</text>
</comment>
<dbReference type="KEGG" id="ppsc:EHS13_34240"/>
<dbReference type="Pfam" id="PF03706">
    <property type="entry name" value="LPG_synthase_TM"/>
    <property type="match status" value="1"/>
</dbReference>
<proteinExistence type="inferred from homology"/>
<keyword evidence="4 6" id="KW-1133">Transmembrane helix</keyword>
<dbReference type="GO" id="GO:0050071">
    <property type="term" value="F:phosphatidylglycerol lysyltransferase activity"/>
    <property type="evidence" value="ECO:0007669"/>
    <property type="project" value="UniProtKB-EC"/>
</dbReference>
<dbReference type="GO" id="GO:0006629">
    <property type="term" value="P:lipid metabolic process"/>
    <property type="evidence" value="ECO:0007669"/>
    <property type="project" value="UniProtKB-KW"/>
</dbReference>
<evidence type="ECO:0000256" key="4">
    <source>
        <dbReference type="ARBA" id="ARBA00022989"/>
    </source>
</evidence>
<organism evidence="7 8">
    <name type="scientific">Paenibacillus psychroresistens</name>
    <dbReference type="NCBI Taxonomy" id="1778678"/>
    <lineage>
        <taxon>Bacteria</taxon>
        <taxon>Bacillati</taxon>
        <taxon>Bacillota</taxon>
        <taxon>Bacilli</taxon>
        <taxon>Bacillales</taxon>
        <taxon>Paenibacillaceae</taxon>
        <taxon>Paenibacillus</taxon>
    </lineage>
</organism>
<evidence type="ECO:0000313" key="7">
    <source>
        <dbReference type="EMBL" id="QGQ99564.1"/>
    </source>
</evidence>
<feature type="transmembrane region" description="Helical" evidence="6">
    <location>
        <begin position="203"/>
        <end position="222"/>
    </location>
</feature>
<feature type="transmembrane region" description="Helical" evidence="6">
    <location>
        <begin position="122"/>
        <end position="142"/>
    </location>
</feature>
<evidence type="ECO:0000256" key="5">
    <source>
        <dbReference type="ARBA" id="ARBA00023136"/>
    </source>
</evidence>
<evidence type="ECO:0000256" key="3">
    <source>
        <dbReference type="ARBA" id="ARBA00022692"/>
    </source>
</evidence>
<feature type="transmembrane region" description="Helical" evidence="6">
    <location>
        <begin position="284"/>
        <end position="304"/>
    </location>
</feature>
<comment type="similarity">
    <text evidence="6">Belongs to the LPG synthase family.</text>
</comment>
<keyword evidence="6" id="KW-0443">Lipid metabolism</keyword>
<gene>
    <name evidence="6" type="primary">mprF</name>
    <name evidence="7" type="ORF">EHS13_34240</name>
</gene>
<dbReference type="AlphaFoldDB" id="A0A6B8RUY4"/>
<evidence type="ECO:0000313" key="8">
    <source>
        <dbReference type="Proteomes" id="UP000426246"/>
    </source>
</evidence>
<protein>
    <recommendedName>
        <fullName evidence="6">Phosphatidylglycerol lysyltransferase</fullName>
        <ecNumber evidence="6">2.3.2.3</ecNumber>
    </recommendedName>
    <alternativeName>
        <fullName evidence="6">Lysylphosphatidylglycerol synthase</fullName>
    </alternativeName>
</protein>